<dbReference type="PANTHER" id="PTHR12277">
    <property type="entry name" value="ALPHA/BETA HYDROLASE DOMAIN-CONTAINING PROTEIN"/>
    <property type="match status" value="1"/>
</dbReference>
<dbReference type="SUPFAM" id="SSF53474">
    <property type="entry name" value="alpha/beta-Hydrolases"/>
    <property type="match status" value="1"/>
</dbReference>
<keyword evidence="2" id="KW-1185">Reference proteome</keyword>
<evidence type="ECO:0000313" key="2">
    <source>
        <dbReference type="Proteomes" id="UP000220251"/>
    </source>
</evidence>
<gene>
    <name evidence="1" type="ORF">ELAC_0962</name>
</gene>
<evidence type="ECO:0008006" key="3">
    <source>
        <dbReference type="Google" id="ProtNLM"/>
    </source>
</evidence>
<evidence type="ECO:0000313" key="1">
    <source>
        <dbReference type="EMBL" id="CRX38308.1"/>
    </source>
</evidence>
<sequence length="279" mass="31528">MVEKAISNKETKKVSEEDRALFHNIPSAEPHLIKTVDGQNLEAIFVPSQHAKAGQAVFICSGGLESHELHSYPIAKAYYDLGFNVVVFNYRGFGNSTGSPTEEGLIQDAEAIYRFLREDKGFSPHEILGHGYSLGGGIVAEIARSQGIDVVLDRTFATFPDVVHHYMCKKKINKLYRIVGKFLARSCFPLNTLKRLENCRSRVFIFRGRKDISMSGHDVHRLKKMIEAHPKPELFTFVEADVGHFHDEGPVWMDPEAHMTEARDHWITFLKERIGSTTS</sequence>
<protein>
    <recommendedName>
        <fullName evidence="3">Serine aminopeptidase S33 domain-containing protein</fullName>
    </recommendedName>
</protein>
<name>A0A0H5DQF8_9BACT</name>
<dbReference type="AlphaFoldDB" id="A0A0H5DQF8"/>
<dbReference type="PANTHER" id="PTHR12277:SF81">
    <property type="entry name" value="PROTEIN ABHD13"/>
    <property type="match status" value="1"/>
</dbReference>
<dbReference type="Proteomes" id="UP000220251">
    <property type="component" value="Unassembled WGS sequence"/>
</dbReference>
<dbReference type="Pfam" id="PF05677">
    <property type="entry name" value="DUF818"/>
    <property type="match status" value="1"/>
</dbReference>
<dbReference type="EMBL" id="CWGJ01000011">
    <property type="protein sequence ID" value="CRX38308.1"/>
    <property type="molecule type" value="Genomic_DNA"/>
</dbReference>
<dbReference type="Gene3D" id="3.40.50.1820">
    <property type="entry name" value="alpha/beta hydrolase"/>
    <property type="match status" value="1"/>
</dbReference>
<dbReference type="InterPro" id="IPR029058">
    <property type="entry name" value="AB_hydrolase_fold"/>
</dbReference>
<reference evidence="2" key="1">
    <citation type="submission" date="2015-06" db="EMBL/GenBank/DDBJ databases">
        <authorList>
            <person name="Bertelli C."/>
        </authorList>
    </citation>
    <scope>NUCLEOTIDE SEQUENCE [LARGE SCALE GENOMIC DNA]</scope>
    <source>
        <strain evidence="2">CRIB-30</strain>
    </source>
</reference>
<dbReference type="InterPro" id="IPR008536">
    <property type="entry name" value="DUF818"/>
</dbReference>
<proteinExistence type="predicted"/>
<organism evidence="1 2">
    <name type="scientific">Estrella lausannensis</name>
    <dbReference type="NCBI Taxonomy" id="483423"/>
    <lineage>
        <taxon>Bacteria</taxon>
        <taxon>Pseudomonadati</taxon>
        <taxon>Chlamydiota</taxon>
        <taxon>Chlamydiia</taxon>
        <taxon>Parachlamydiales</taxon>
        <taxon>Candidatus Criblamydiaceae</taxon>
        <taxon>Estrella</taxon>
    </lineage>
</organism>
<accession>A0A0H5DQF8</accession>